<dbReference type="OrthoDB" id="6161075at2759"/>
<evidence type="ECO:0000256" key="4">
    <source>
        <dbReference type="PROSITE-ProRule" id="PRU00447"/>
    </source>
</evidence>
<dbReference type="SUPFAM" id="SSF57535">
    <property type="entry name" value="Complement control module/SCR domain"/>
    <property type="match status" value="1"/>
</dbReference>
<evidence type="ECO:0000256" key="1">
    <source>
        <dbReference type="ARBA" id="ARBA00022703"/>
    </source>
</evidence>
<dbReference type="InterPro" id="IPR000436">
    <property type="entry name" value="Sushi_SCR_CCP_dom"/>
</dbReference>
<keyword evidence="5" id="KW-0812">Transmembrane</keyword>
<proteinExistence type="predicted"/>
<name>A0A9W2YXI6_BIOGL</name>
<feature type="domain" description="CIDE-N" evidence="7">
    <location>
        <begin position="154"/>
        <end position="229"/>
    </location>
</feature>
<dbReference type="PROSITE" id="PS50923">
    <property type="entry name" value="SUSHI"/>
    <property type="match status" value="1"/>
</dbReference>
<dbReference type="PANTHER" id="PTHR12306:SF15">
    <property type="entry name" value="DNAATION FACTOR-RELATED PROTEIN 1, ISOFORM B-RELATED"/>
    <property type="match status" value="1"/>
</dbReference>
<feature type="domain" description="Sushi" evidence="6">
    <location>
        <begin position="3"/>
        <end position="63"/>
    </location>
</feature>
<dbReference type="RefSeq" id="XP_055867360.1">
    <property type="nucleotide sequence ID" value="XM_056011385.1"/>
</dbReference>
<keyword evidence="3" id="KW-0768">Sushi</keyword>
<reference evidence="9" key="1">
    <citation type="submission" date="2025-08" db="UniProtKB">
        <authorList>
            <consortium name="RefSeq"/>
        </authorList>
    </citation>
    <scope>IDENTIFICATION</scope>
</reference>
<comment type="caution">
    <text evidence="3">Lacks conserved residue(s) required for the propagation of feature annotation.</text>
</comment>
<feature type="disulfide bond" evidence="3">
    <location>
        <begin position="34"/>
        <end position="61"/>
    </location>
</feature>
<dbReference type="Pfam" id="PF02017">
    <property type="entry name" value="CIDE-N"/>
    <property type="match status" value="1"/>
</dbReference>
<dbReference type="GeneID" id="129922969"/>
<dbReference type="GO" id="GO:0042981">
    <property type="term" value="P:regulation of apoptotic process"/>
    <property type="evidence" value="ECO:0007669"/>
    <property type="project" value="TreeGrafter"/>
</dbReference>
<feature type="transmembrane region" description="Helical" evidence="5">
    <location>
        <begin position="72"/>
        <end position="98"/>
    </location>
</feature>
<protein>
    <submittedName>
        <fullName evidence="9">Uncharacterized protein LOC129922969</fullName>
    </submittedName>
</protein>
<dbReference type="GO" id="GO:0006915">
    <property type="term" value="P:apoptotic process"/>
    <property type="evidence" value="ECO:0007669"/>
    <property type="project" value="UniProtKB-UniRule"/>
</dbReference>
<organism evidence="8 9">
    <name type="scientific">Biomphalaria glabrata</name>
    <name type="common">Bloodfluke planorb</name>
    <name type="synonym">Freshwater snail</name>
    <dbReference type="NCBI Taxonomy" id="6526"/>
    <lineage>
        <taxon>Eukaryota</taxon>
        <taxon>Metazoa</taxon>
        <taxon>Spiralia</taxon>
        <taxon>Lophotrochozoa</taxon>
        <taxon>Mollusca</taxon>
        <taxon>Gastropoda</taxon>
        <taxon>Heterobranchia</taxon>
        <taxon>Euthyneura</taxon>
        <taxon>Panpulmonata</taxon>
        <taxon>Hygrophila</taxon>
        <taxon>Lymnaeoidea</taxon>
        <taxon>Planorbidae</taxon>
        <taxon>Biomphalaria</taxon>
    </lineage>
</organism>
<dbReference type="AlphaFoldDB" id="A0A9W2YXI6"/>
<keyword evidence="8" id="KW-1185">Reference proteome</keyword>
<dbReference type="SMART" id="SM00266">
    <property type="entry name" value="CAD"/>
    <property type="match status" value="1"/>
</dbReference>
<dbReference type="PANTHER" id="PTHR12306">
    <property type="entry name" value="CELL DEATH ACTIVATOR CIDE"/>
    <property type="match status" value="1"/>
</dbReference>
<dbReference type="InterPro" id="IPR003508">
    <property type="entry name" value="CIDE-N_dom"/>
</dbReference>
<evidence type="ECO:0000313" key="8">
    <source>
        <dbReference type="Proteomes" id="UP001165740"/>
    </source>
</evidence>
<dbReference type="PROSITE" id="PS51135">
    <property type="entry name" value="CIDE_N"/>
    <property type="match status" value="1"/>
</dbReference>
<evidence type="ECO:0000256" key="5">
    <source>
        <dbReference type="SAM" id="Phobius"/>
    </source>
</evidence>
<evidence type="ECO:0000313" key="9">
    <source>
        <dbReference type="RefSeq" id="XP_055867360.1"/>
    </source>
</evidence>
<keyword evidence="2 3" id="KW-1015">Disulfide bond</keyword>
<dbReference type="Gene3D" id="3.10.20.10">
    <property type="match status" value="1"/>
</dbReference>
<dbReference type="CDD" id="cd00033">
    <property type="entry name" value="CCP"/>
    <property type="match status" value="1"/>
</dbReference>
<gene>
    <name evidence="9" type="primary">LOC129922969</name>
</gene>
<dbReference type="InterPro" id="IPR035976">
    <property type="entry name" value="Sushi/SCR/CCP_sf"/>
</dbReference>
<keyword evidence="5" id="KW-1133">Transmembrane helix</keyword>
<accession>A0A9W2YXI6</accession>
<dbReference type="Pfam" id="PF00084">
    <property type="entry name" value="Sushi"/>
    <property type="match status" value="1"/>
</dbReference>
<evidence type="ECO:0000256" key="3">
    <source>
        <dbReference type="PROSITE-ProRule" id="PRU00302"/>
    </source>
</evidence>
<keyword evidence="1 4" id="KW-0053">Apoptosis</keyword>
<keyword evidence="5" id="KW-0472">Membrane</keyword>
<sequence length="291" mass="32408">MEADCQSLYSTASRNGLLLSSNLTLSGTVVWLACDHTDQRIDGHSRLTCRNGTWSSGLPQCADNKLLTEREIIIIASSSAAGAALLILSLALTIYFICAKRKQLYRRSQRLQQKLQTWSTRDPLEEFVQRESVNQVTDVSYKPTALVRMSTRRESHLFKIWNQSRTIKKLVFAGSMMELIQAASERLKLPHPDKIVLEEDGTEVTSDEILLACAGSILLVLQPGEEWEPSLTLDGNQLPPTFNNLHRHSTISIIKSLQNIGAEMKTVRPKAGGAVVNEGYDILSDEDKISQ</sequence>
<dbReference type="Proteomes" id="UP001165740">
    <property type="component" value="Chromosome 14"/>
</dbReference>
<evidence type="ECO:0000259" key="7">
    <source>
        <dbReference type="PROSITE" id="PS51135"/>
    </source>
</evidence>
<dbReference type="SUPFAM" id="SSF54277">
    <property type="entry name" value="CAD &amp; PB1 domains"/>
    <property type="match status" value="1"/>
</dbReference>
<evidence type="ECO:0000256" key="2">
    <source>
        <dbReference type="ARBA" id="ARBA00023157"/>
    </source>
</evidence>
<evidence type="ECO:0000259" key="6">
    <source>
        <dbReference type="PROSITE" id="PS50923"/>
    </source>
</evidence>
<dbReference type="Gene3D" id="2.10.70.10">
    <property type="entry name" value="Complement Module, domain 1"/>
    <property type="match status" value="1"/>
</dbReference>